<evidence type="ECO:0000256" key="1">
    <source>
        <dbReference type="ARBA" id="ARBA00009481"/>
    </source>
</evidence>
<organism evidence="5 6">
    <name type="scientific">Francisella opportunistica</name>
    <dbReference type="NCBI Taxonomy" id="2016517"/>
    <lineage>
        <taxon>Bacteria</taxon>
        <taxon>Pseudomonadati</taxon>
        <taxon>Pseudomonadota</taxon>
        <taxon>Gammaproteobacteria</taxon>
        <taxon>Thiotrichales</taxon>
        <taxon>Francisellaceae</taxon>
        <taxon>Francisella</taxon>
    </lineage>
</organism>
<evidence type="ECO:0000259" key="4">
    <source>
        <dbReference type="Pfam" id="PF00534"/>
    </source>
</evidence>
<dbReference type="OrthoDB" id="9801609at2"/>
<keyword evidence="6" id="KW-1185">Reference proteome</keyword>
<dbReference type="AlphaFoldDB" id="A0A345JQJ7"/>
<evidence type="ECO:0000313" key="5">
    <source>
        <dbReference type="EMBL" id="AXH29593.1"/>
    </source>
</evidence>
<dbReference type="Gene3D" id="3.40.50.2000">
    <property type="entry name" value="Glycogen Phosphorylase B"/>
    <property type="match status" value="1"/>
</dbReference>
<dbReference type="InterPro" id="IPR001296">
    <property type="entry name" value="Glyco_trans_1"/>
</dbReference>
<dbReference type="GO" id="GO:1901135">
    <property type="term" value="P:carbohydrate derivative metabolic process"/>
    <property type="evidence" value="ECO:0007669"/>
    <property type="project" value="UniProtKB-ARBA"/>
</dbReference>
<feature type="domain" description="Glycosyl transferase family 1" evidence="4">
    <location>
        <begin position="155"/>
        <end position="325"/>
    </location>
</feature>
<dbReference type="PANTHER" id="PTHR12526:SF640">
    <property type="entry name" value="COLANIC ACID BIOSYNTHESIS GLYCOSYLTRANSFERASE WCAL-RELATED"/>
    <property type="match status" value="1"/>
</dbReference>
<dbReference type="RefSeq" id="WP_071628876.1">
    <property type="nucleotide sequence ID" value="NZ_CP022375.1"/>
</dbReference>
<dbReference type="EMBL" id="CP022375">
    <property type="protein sequence ID" value="AXH29593.1"/>
    <property type="molecule type" value="Genomic_DNA"/>
</dbReference>
<keyword evidence="2" id="KW-0328">Glycosyltransferase</keyword>
<name>A0A345JQJ7_9GAMM</name>
<gene>
    <name evidence="5" type="ORF">CGC43_02865</name>
</gene>
<protein>
    <submittedName>
        <fullName evidence="5">Glycosyltransferase family 1 protein</fullName>
    </submittedName>
</protein>
<dbReference type="KEGG" id="foo:CGC45_02850"/>
<dbReference type="PANTHER" id="PTHR12526">
    <property type="entry name" value="GLYCOSYLTRANSFERASE"/>
    <property type="match status" value="1"/>
</dbReference>
<evidence type="ECO:0000256" key="3">
    <source>
        <dbReference type="ARBA" id="ARBA00022679"/>
    </source>
</evidence>
<comment type="similarity">
    <text evidence="1">Belongs to the glycosyltransferase group 1 family. Glycosyltransferase 4 subfamily.</text>
</comment>
<reference evidence="5 6" key="1">
    <citation type="submission" date="2017-07" db="EMBL/GenBank/DDBJ databases">
        <title>Complete genome sequences and comparative analysis of the novel pathogen Francisella opportunistica.</title>
        <authorList>
            <person name="Dietrich E.A."/>
            <person name="Kingry L.C."/>
            <person name="Petersen J.M."/>
        </authorList>
    </citation>
    <scope>NUCLEOTIDE SEQUENCE [LARGE SCALE GENOMIC DNA]</scope>
    <source>
        <strain evidence="5 6">14-2155</strain>
    </source>
</reference>
<evidence type="ECO:0000313" key="6">
    <source>
        <dbReference type="Proteomes" id="UP000253862"/>
    </source>
</evidence>
<sequence>METKNIKDVEVIALSLGRRFSGINASMLAVMPAQAKLVNIVGMGFNIESKDISKIRFRDFLFKCWRDKWRIWHARRNIDMLIGIILKYIFRYKIILVFTSVAQRHHKKLTKFYINRMAAVICPSEISARYLEKKPYIVPHGVNTQIFYPAENRQQQWQNKKIPGKHGIGIFGRIRKSKGTQEFIEAAIATLKKYPDWAAIVIGEATPRDLDFKKELEQKVKQANLHNRIIFTGFITDSCEIPNWYRALDIVVCASHKEGFGLPALEAMASKCAVIATKAGAWPEIIADSENAYLVEPKSSQQLADKLDILIADSQLRDKIAQNGYDLVTTKYKIQNEAEGIQQVYDSLLAKNRA</sequence>
<dbReference type="SUPFAM" id="SSF53756">
    <property type="entry name" value="UDP-Glycosyltransferase/glycogen phosphorylase"/>
    <property type="match status" value="1"/>
</dbReference>
<accession>A0A345JQJ7</accession>
<dbReference type="GO" id="GO:0016757">
    <property type="term" value="F:glycosyltransferase activity"/>
    <property type="evidence" value="ECO:0007669"/>
    <property type="project" value="UniProtKB-KW"/>
</dbReference>
<dbReference type="Proteomes" id="UP000253862">
    <property type="component" value="Chromosome"/>
</dbReference>
<dbReference type="CDD" id="cd03801">
    <property type="entry name" value="GT4_PimA-like"/>
    <property type="match status" value="1"/>
</dbReference>
<evidence type="ECO:0000256" key="2">
    <source>
        <dbReference type="ARBA" id="ARBA00022676"/>
    </source>
</evidence>
<dbReference type="Pfam" id="PF00534">
    <property type="entry name" value="Glycos_transf_1"/>
    <property type="match status" value="1"/>
</dbReference>
<proteinExistence type="inferred from homology"/>
<keyword evidence="3 5" id="KW-0808">Transferase</keyword>